<name>A0ABY5LF28_9SPHN</name>
<dbReference type="Proteomes" id="UP001058533">
    <property type="component" value="Chromosome"/>
</dbReference>
<evidence type="ECO:0000313" key="2">
    <source>
        <dbReference type="Proteomes" id="UP001058533"/>
    </source>
</evidence>
<evidence type="ECO:0008006" key="3">
    <source>
        <dbReference type="Google" id="ProtNLM"/>
    </source>
</evidence>
<evidence type="ECO:0000313" key="1">
    <source>
        <dbReference type="EMBL" id="UUL84303.1"/>
    </source>
</evidence>
<protein>
    <recommendedName>
        <fullName evidence="3">DNA-binding protein</fullName>
    </recommendedName>
</protein>
<organism evidence="1 2">
    <name type="scientific">Sphingomonas qomolangmaensis</name>
    <dbReference type="NCBI Taxonomy" id="2918765"/>
    <lineage>
        <taxon>Bacteria</taxon>
        <taxon>Pseudomonadati</taxon>
        <taxon>Pseudomonadota</taxon>
        <taxon>Alphaproteobacteria</taxon>
        <taxon>Sphingomonadales</taxon>
        <taxon>Sphingomonadaceae</taxon>
        <taxon>Sphingomonas</taxon>
    </lineage>
</organism>
<gene>
    <name evidence="1" type="ORF">NMP03_13710</name>
</gene>
<dbReference type="RefSeq" id="WP_256508134.1">
    <property type="nucleotide sequence ID" value="NZ_CP101740.1"/>
</dbReference>
<proteinExistence type="predicted"/>
<sequence length="32" mass="3658">MVEGGHLPVIRKGRKLFFRKSELEQAFRSAAV</sequence>
<dbReference type="EMBL" id="CP101740">
    <property type="protein sequence ID" value="UUL84303.1"/>
    <property type="molecule type" value="Genomic_DNA"/>
</dbReference>
<reference evidence="1" key="1">
    <citation type="submission" date="2022-07" db="EMBL/GenBank/DDBJ databases">
        <title>Sphingomonas sp. nov., a novel bacterium isolated from the north slope of the Mount Everest.</title>
        <authorList>
            <person name="Cui X."/>
            <person name="Liu Y."/>
        </authorList>
    </citation>
    <scope>NUCLEOTIDE SEQUENCE</scope>
    <source>
        <strain evidence="1">S5-59</strain>
    </source>
</reference>
<accession>A0ABY5LF28</accession>
<keyword evidence="2" id="KW-1185">Reference proteome</keyword>